<dbReference type="OMA" id="RILFWDE"/>
<reference evidence="1 2" key="1">
    <citation type="journal article" date="2011" name="Proc. Natl. Acad. Sci. U.S.A.">
        <title>Evolutionary erosion of yeast sex chromosomes by mating-type switching accidents.</title>
        <authorList>
            <person name="Gordon J.L."/>
            <person name="Armisen D."/>
            <person name="Proux-Wera E."/>
            <person name="Oheigeartaigh S.S."/>
            <person name="Byrne K.P."/>
            <person name="Wolfe K.H."/>
        </authorList>
    </citation>
    <scope>NUCLEOTIDE SEQUENCE [LARGE SCALE GENOMIC DNA]</scope>
    <source>
        <strain evidence="2">ATCC 34711 / CBS 6284 / DSM 70876 / NBRC 10599 / NRRL Y-10934 / UCD 77-7</strain>
    </source>
</reference>
<dbReference type="Proteomes" id="UP000002866">
    <property type="component" value="Chromosome 2"/>
</dbReference>
<dbReference type="FunCoup" id="I2GXM2">
    <property type="interactions" value="22"/>
</dbReference>
<proteinExistence type="predicted"/>
<dbReference type="HOGENOM" id="CLU_177980_0_0_1"/>
<dbReference type="OrthoDB" id="4138121at2759"/>
<accession>I2GXM2</accession>
<name>I2GXM2_HENB6</name>
<protein>
    <submittedName>
        <fullName evidence="1">Uncharacterized protein</fullName>
    </submittedName>
</protein>
<dbReference type="AlphaFoldDB" id="I2GXM2"/>
<keyword evidence="2" id="KW-1185">Reference proteome</keyword>
<dbReference type="eggNOG" id="ENOG502S73A">
    <property type="taxonomic scope" value="Eukaryota"/>
</dbReference>
<dbReference type="InterPro" id="IPR020301">
    <property type="entry name" value="Mrx7"/>
</dbReference>
<gene>
    <name evidence="1" type="primary">TBLA0B00290</name>
    <name evidence="1" type="ORF">TBLA_0B00290</name>
</gene>
<dbReference type="EMBL" id="HE806317">
    <property type="protein sequence ID" value="CCH58874.1"/>
    <property type="molecule type" value="Genomic_DNA"/>
</dbReference>
<dbReference type="InParanoid" id="I2GXM2"/>
<dbReference type="Pfam" id="PF10906">
    <property type="entry name" value="Mrx7"/>
    <property type="match status" value="1"/>
</dbReference>
<dbReference type="RefSeq" id="XP_004178393.1">
    <property type="nucleotide sequence ID" value="XM_004178345.1"/>
</dbReference>
<dbReference type="GeneID" id="14493966"/>
<dbReference type="KEGG" id="tbl:TBLA_0B00290"/>
<evidence type="ECO:0000313" key="1">
    <source>
        <dbReference type="EMBL" id="CCH58874.1"/>
    </source>
</evidence>
<evidence type="ECO:0000313" key="2">
    <source>
        <dbReference type="Proteomes" id="UP000002866"/>
    </source>
</evidence>
<sequence>MRRPPRNIEEWLYYTLLDSKTFQRFVQRLYNKINGISETSKTTPMDSVQFLYRPTRIHKLRAYKALFVDEFRRTLGLTPRIPK</sequence>
<organism evidence="1 2">
    <name type="scientific">Henningerozyma blattae (strain ATCC 34711 / CBS 6284 / DSM 70876 / NBRC 10599 / NRRL Y-10934 / UCD 77-7)</name>
    <name type="common">Yeast</name>
    <name type="synonym">Tetrapisispora blattae</name>
    <dbReference type="NCBI Taxonomy" id="1071380"/>
    <lineage>
        <taxon>Eukaryota</taxon>
        <taxon>Fungi</taxon>
        <taxon>Dikarya</taxon>
        <taxon>Ascomycota</taxon>
        <taxon>Saccharomycotina</taxon>
        <taxon>Saccharomycetes</taxon>
        <taxon>Saccharomycetales</taxon>
        <taxon>Saccharomycetaceae</taxon>
        <taxon>Henningerozyma</taxon>
    </lineage>
</organism>